<comment type="caution">
    <text evidence="2">The sequence shown here is derived from an EMBL/GenBank/DDBJ whole genome shotgun (WGS) entry which is preliminary data.</text>
</comment>
<protein>
    <submittedName>
        <fullName evidence="2">Uncharacterized protein</fullName>
    </submittedName>
</protein>
<dbReference type="AlphaFoldDB" id="A0A5B7H0X7"/>
<accession>A0A5B7H0X7</accession>
<dbReference type="EMBL" id="VSRR010020325">
    <property type="protein sequence ID" value="MPC63017.1"/>
    <property type="molecule type" value="Genomic_DNA"/>
</dbReference>
<feature type="region of interest" description="Disordered" evidence="1">
    <location>
        <begin position="26"/>
        <end position="101"/>
    </location>
</feature>
<evidence type="ECO:0000256" key="1">
    <source>
        <dbReference type="SAM" id="MobiDB-lite"/>
    </source>
</evidence>
<feature type="compositionally biased region" description="Polar residues" evidence="1">
    <location>
        <begin position="75"/>
        <end position="86"/>
    </location>
</feature>
<organism evidence="2 3">
    <name type="scientific">Portunus trituberculatus</name>
    <name type="common">Swimming crab</name>
    <name type="synonym">Neptunus trituberculatus</name>
    <dbReference type="NCBI Taxonomy" id="210409"/>
    <lineage>
        <taxon>Eukaryota</taxon>
        <taxon>Metazoa</taxon>
        <taxon>Ecdysozoa</taxon>
        <taxon>Arthropoda</taxon>
        <taxon>Crustacea</taxon>
        <taxon>Multicrustacea</taxon>
        <taxon>Malacostraca</taxon>
        <taxon>Eumalacostraca</taxon>
        <taxon>Eucarida</taxon>
        <taxon>Decapoda</taxon>
        <taxon>Pleocyemata</taxon>
        <taxon>Brachyura</taxon>
        <taxon>Eubrachyura</taxon>
        <taxon>Portunoidea</taxon>
        <taxon>Portunidae</taxon>
        <taxon>Portuninae</taxon>
        <taxon>Portunus</taxon>
    </lineage>
</organism>
<reference evidence="2 3" key="1">
    <citation type="submission" date="2019-05" db="EMBL/GenBank/DDBJ databases">
        <title>Another draft genome of Portunus trituberculatus and its Hox gene families provides insights of decapod evolution.</title>
        <authorList>
            <person name="Jeong J.-H."/>
            <person name="Song I."/>
            <person name="Kim S."/>
            <person name="Choi T."/>
            <person name="Kim D."/>
            <person name="Ryu S."/>
            <person name="Kim W."/>
        </authorList>
    </citation>
    <scope>NUCLEOTIDE SEQUENCE [LARGE SCALE GENOMIC DNA]</scope>
    <source>
        <tissue evidence="2">Muscle</tissue>
    </source>
</reference>
<name>A0A5B7H0X7_PORTR</name>
<evidence type="ECO:0000313" key="3">
    <source>
        <dbReference type="Proteomes" id="UP000324222"/>
    </source>
</evidence>
<gene>
    <name evidence="2" type="ORF">E2C01_057108</name>
</gene>
<dbReference type="Proteomes" id="UP000324222">
    <property type="component" value="Unassembled WGS sequence"/>
</dbReference>
<sequence length="101" mass="10758">MAVHQRPLGQYCTHQIIHGCLSCPAKSHLAPHQPNRPPPHTPHTPGQPSQPIQQKKTVITSASGYLASPWGMEGVSTTDATTSEVCSGQARDPERGTSGIK</sequence>
<evidence type="ECO:0000313" key="2">
    <source>
        <dbReference type="EMBL" id="MPC63017.1"/>
    </source>
</evidence>
<proteinExistence type="predicted"/>
<keyword evidence="3" id="KW-1185">Reference proteome</keyword>
<feature type="compositionally biased region" description="Polar residues" evidence="1">
    <location>
        <begin position="52"/>
        <end position="63"/>
    </location>
</feature>